<feature type="compositionally biased region" description="Polar residues" evidence="1">
    <location>
        <begin position="160"/>
        <end position="176"/>
    </location>
</feature>
<evidence type="ECO:0000313" key="4">
    <source>
        <dbReference type="EMBL" id="CDW40705.1"/>
    </source>
</evidence>
<dbReference type="OrthoDB" id="286301at2759"/>
<protein>
    <recommendedName>
        <fullName evidence="3">FAS1 domain-containing protein</fullName>
    </recommendedName>
</protein>
<dbReference type="PROSITE" id="PS50213">
    <property type="entry name" value="FAS1"/>
    <property type="match status" value="1"/>
</dbReference>
<dbReference type="GO" id="GO:0050839">
    <property type="term" value="F:cell adhesion molecule binding"/>
    <property type="evidence" value="ECO:0007669"/>
    <property type="project" value="TreeGrafter"/>
</dbReference>
<keyword evidence="2" id="KW-0732">Signal</keyword>
<dbReference type="GO" id="GO:0005615">
    <property type="term" value="C:extracellular space"/>
    <property type="evidence" value="ECO:0007669"/>
    <property type="project" value="TreeGrafter"/>
</dbReference>
<dbReference type="InterPro" id="IPR000782">
    <property type="entry name" value="FAS1_domain"/>
</dbReference>
<dbReference type="Pfam" id="PF02469">
    <property type="entry name" value="Fasciclin"/>
    <property type="match status" value="1"/>
</dbReference>
<feature type="non-terminal residue" evidence="4">
    <location>
        <position position="863"/>
    </location>
</feature>
<proteinExistence type="predicted"/>
<dbReference type="InterPro" id="IPR050904">
    <property type="entry name" value="Adhesion/Biosynth-related"/>
</dbReference>
<dbReference type="GO" id="GO:0007155">
    <property type="term" value="P:cell adhesion"/>
    <property type="evidence" value="ECO:0007669"/>
    <property type="project" value="TreeGrafter"/>
</dbReference>
<feature type="region of interest" description="Disordered" evidence="1">
    <location>
        <begin position="419"/>
        <end position="438"/>
    </location>
</feature>
<reference evidence="4" key="1">
    <citation type="submission" date="2014-05" db="EMBL/GenBank/DDBJ databases">
        <authorList>
            <person name="Chronopoulou M."/>
        </authorList>
    </citation>
    <scope>NUCLEOTIDE SEQUENCE</scope>
    <source>
        <tissue evidence="4">Whole organism</tissue>
    </source>
</reference>
<dbReference type="GO" id="GO:0030198">
    <property type="term" value="P:extracellular matrix organization"/>
    <property type="evidence" value="ECO:0007669"/>
    <property type="project" value="TreeGrafter"/>
</dbReference>
<organism evidence="4">
    <name type="scientific">Lepeophtheirus salmonis</name>
    <name type="common">Salmon louse</name>
    <name type="synonym">Caligus salmonis</name>
    <dbReference type="NCBI Taxonomy" id="72036"/>
    <lineage>
        <taxon>Eukaryota</taxon>
        <taxon>Metazoa</taxon>
        <taxon>Ecdysozoa</taxon>
        <taxon>Arthropoda</taxon>
        <taxon>Crustacea</taxon>
        <taxon>Multicrustacea</taxon>
        <taxon>Hexanauplia</taxon>
        <taxon>Copepoda</taxon>
        <taxon>Siphonostomatoida</taxon>
        <taxon>Caligidae</taxon>
        <taxon>Lepeophtheirus</taxon>
    </lineage>
</organism>
<dbReference type="PANTHER" id="PTHR10900:SF77">
    <property type="entry name" value="FI19380P1"/>
    <property type="match status" value="1"/>
</dbReference>
<accession>A0A0K2URJ7</accession>
<feature type="region of interest" description="Disordered" evidence="1">
    <location>
        <begin position="133"/>
        <end position="176"/>
    </location>
</feature>
<dbReference type="SUPFAM" id="SSF82153">
    <property type="entry name" value="FAS1 domain"/>
    <property type="match status" value="1"/>
</dbReference>
<feature type="domain" description="FAS1" evidence="3">
    <location>
        <begin position="756"/>
        <end position="863"/>
    </location>
</feature>
<dbReference type="PANTHER" id="PTHR10900">
    <property type="entry name" value="PERIOSTIN-RELATED"/>
    <property type="match status" value="1"/>
</dbReference>
<evidence type="ECO:0000259" key="3">
    <source>
        <dbReference type="PROSITE" id="PS50213"/>
    </source>
</evidence>
<evidence type="ECO:0000256" key="1">
    <source>
        <dbReference type="SAM" id="MobiDB-lite"/>
    </source>
</evidence>
<dbReference type="GO" id="GO:0031012">
    <property type="term" value="C:extracellular matrix"/>
    <property type="evidence" value="ECO:0007669"/>
    <property type="project" value="TreeGrafter"/>
</dbReference>
<dbReference type="EMBL" id="HACA01023344">
    <property type="protein sequence ID" value="CDW40705.1"/>
    <property type="molecule type" value="Transcribed_RNA"/>
</dbReference>
<name>A0A0K2URJ7_LEPSM</name>
<feature type="chain" id="PRO_5005488969" description="FAS1 domain-containing protein" evidence="2">
    <location>
        <begin position="24"/>
        <end position="863"/>
    </location>
</feature>
<dbReference type="AlphaFoldDB" id="A0A0K2URJ7"/>
<evidence type="ECO:0000256" key="2">
    <source>
        <dbReference type="SAM" id="SignalP"/>
    </source>
</evidence>
<feature type="compositionally biased region" description="Polar residues" evidence="1">
    <location>
        <begin position="138"/>
        <end position="150"/>
    </location>
</feature>
<dbReference type="InterPro" id="IPR036378">
    <property type="entry name" value="FAS1_dom_sf"/>
</dbReference>
<feature type="signal peptide" evidence="2">
    <location>
        <begin position="1"/>
        <end position="23"/>
    </location>
</feature>
<dbReference type="Gene3D" id="2.30.180.10">
    <property type="entry name" value="FAS1 domain"/>
    <property type="match status" value="1"/>
</dbReference>
<sequence>MILRLLTQLLLLLSLLTNPLCYSLDYPDLYDSVTWDPSRIKARLFNSDPLQSLRKFKVPKFRSKDIEEDRLIPFYPIESINEDYDESLSSGDMIDRSFNSERRSIIVPSGDRTTNKAVSGGFKSWHELRDEINKNKKSNPPQTEAPSNSNQHRKREKTSWSHFSSNPTPGTFSSFPRMNFTHLGDFMEDHEKNMESIQNNFVHNSQDIVVHDNNEGEFSNTDYGHEWEEEEGIPQEFEGQGWIKEEEEPRHYWNHFDNRFESEKVSRTPTTTTNAPQTTTVPKTKIPVRKWASSPRPKRHFGYKIYHNNRDTTSSINTTVTSAPYIPLKKPEPTLVYGLRNAFINSKTPVFKVLPQVRQTTNDEGFVRPNYATFVTARSPYRNNFGLKTVTKSPYRSYSPFGTRQTLRFQTSPTTTIRTTTETTTTRTTTTTTSTTTRTTTWRPIVHNYDSTRTYPYSNNINHNWESHNTQFKRQSTPPPNEIVVFRSQPIENNRQRLVPSRPSHIPAPIPSQQTRNKVSFNHIVPTYPSVLNNGAPIPSQPTRNEVSFNHIVPNYPQVSNIAASIPSQSTRNEVSFNRVVSTYPPVPNIAAPSTLQYIPLLKNSEQEFRGQTNTIPLVNSQASEIFREHPRDTSVQLSQYNPLQNAFEHLPFLKDEQVVHFTTRTILLPTTTTTARTTSTFTTTSTTSTTTTTIPPFSQSGWLVQPHFDTIDTFTAPLLLNEGGIQVVQGPEPVRRPPRKISDNYITPLLRNTQYPSRVLEVLNDNGLTVFASLLQKFNIIQTFSLDEVTSTFFAPTNAAFGDINMESLGEFQLMKILKSHIVQGTITEKMIANDRTATSLVNTTLRTNIFKTDDRNWKEIE</sequence>